<evidence type="ECO:0000256" key="1">
    <source>
        <dbReference type="ARBA" id="ARBA00005622"/>
    </source>
</evidence>
<dbReference type="HOGENOM" id="CLU_039834_0_1_10"/>
<gene>
    <name evidence="4" type="ORF">BD94_1871</name>
</gene>
<feature type="signal peptide" evidence="3">
    <location>
        <begin position="1"/>
        <end position="20"/>
    </location>
</feature>
<dbReference type="PANTHER" id="PTHR40841">
    <property type="entry name" value="SIDEROPHORE TRIACETYLFUSARININE C ESTERASE"/>
    <property type="match status" value="1"/>
</dbReference>
<protein>
    <submittedName>
        <fullName evidence="4">Putative esterase</fullName>
    </submittedName>
</protein>
<dbReference type="SUPFAM" id="SSF53474">
    <property type="entry name" value="alpha/beta-Hydrolases"/>
    <property type="match status" value="1"/>
</dbReference>
<dbReference type="Gene3D" id="3.40.50.1820">
    <property type="entry name" value="alpha/beta hydrolase"/>
    <property type="match status" value="1"/>
</dbReference>
<evidence type="ECO:0000313" key="5">
    <source>
        <dbReference type="Proteomes" id="UP000028933"/>
    </source>
</evidence>
<comment type="similarity">
    <text evidence="1">Belongs to the esterase D family.</text>
</comment>
<dbReference type="AlphaFoldDB" id="A0A077EDM4"/>
<evidence type="ECO:0000256" key="3">
    <source>
        <dbReference type="SAM" id="SignalP"/>
    </source>
</evidence>
<keyword evidence="2" id="KW-0378">Hydrolase</keyword>
<evidence type="ECO:0000256" key="2">
    <source>
        <dbReference type="ARBA" id="ARBA00022801"/>
    </source>
</evidence>
<organism evidence="4 5">
    <name type="scientific">Elizabethkingia anophelis NUHP1</name>
    <dbReference type="NCBI Taxonomy" id="1338011"/>
    <lineage>
        <taxon>Bacteria</taxon>
        <taxon>Pseudomonadati</taxon>
        <taxon>Bacteroidota</taxon>
        <taxon>Flavobacteriia</taxon>
        <taxon>Flavobacteriales</taxon>
        <taxon>Weeksellaceae</taxon>
        <taxon>Elizabethkingia</taxon>
    </lineage>
</organism>
<sequence length="347" mass="39778">MKSRLLYAVTLSFFSVLNYAQTENINIGVKIPLKSEVLKEGRSVWVSLPEGYQKDQKTAYPVIYVLDAENNFNYLSSVYHYLSKEPFGILPQGILVAVANTNRTRDLTPTKSSKEMDLGGKKQSMFTESGGNVVFMEFIKGELFPLIEKNYRTNGYKVFVGHSFGGLTAVNNLLTEPLFNAYIANDPSLWWDKELMIKKAEASTKDFKNIKFFLAQANNAEARNGKEDEHEAAIGKFKNLLEHGKLKNLQWKYGFYEKDDHGTVPLPGNNDGLRFIFKSYKWNFRDALKNPALINEHYQKVSEEMGYTFKPTETFFRKIIDIAKERATPAVVKEFEALQKQYYPDSK</sequence>
<dbReference type="Pfam" id="PF00756">
    <property type="entry name" value="Esterase"/>
    <property type="match status" value="1"/>
</dbReference>
<feature type="chain" id="PRO_5001717661" evidence="3">
    <location>
        <begin position="21"/>
        <end position="347"/>
    </location>
</feature>
<name>A0A077EDM4_9FLAO</name>
<dbReference type="RefSeq" id="WP_024564455.1">
    <property type="nucleotide sequence ID" value="NZ_CP007547.1"/>
</dbReference>
<proteinExistence type="inferred from homology"/>
<reference evidence="4" key="1">
    <citation type="journal article" date="2013" name="Lancet">
        <title>First case of E anophelis outbreak in an intensive-care unit.</title>
        <authorList>
            <person name="Teo J."/>
            <person name="Tan S.Y."/>
            <person name="Tay M."/>
            <person name="Ding Y."/>
            <person name="Kjelleberg S."/>
            <person name="Givskov M."/>
            <person name="Lin R.T."/>
            <person name="Yang L."/>
        </authorList>
    </citation>
    <scope>NUCLEOTIDE SEQUENCE [LARGE SCALE GENOMIC DNA]</scope>
    <source>
        <strain evidence="4">NUHP1</strain>
    </source>
</reference>
<accession>A0A077EDM4</accession>
<keyword evidence="3" id="KW-0732">Signal</keyword>
<dbReference type="EMBL" id="CP007547">
    <property type="protein sequence ID" value="AIL45646.1"/>
    <property type="molecule type" value="Genomic_DNA"/>
</dbReference>
<dbReference type="GO" id="GO:0016788">
    <property type="term" value="F:hydrolase activity, acting on ester bonds"/>
    <property type="evidence" value="ECO:0007669"/>
    <property type="project" value="TreeGrafter"/>
</dbReference>
<dbReference type="Proteomes" id="UP000028933">
    <property type="component" value="Chromosome"/>
</dbReference>
<dbReference type="InterPro" id="IPR052558">
    <property type="entry name" value="Siderophore_Hydrolase_D"/>
</dbReference>
<reference evidence="4" key="2">
    <citation type="journal article" date="2015" name="Genome Biol. Evol.">
        <title>Complete Genome Sequence and Transcriptomic Analysis of the Novel Pathogen Elizabethkingia anophelis in Response to Oxidative Stress.</title>
        <authorList>
            <person name="Li Y."/>
            <person name="Liu Y."/>
            <person name="Chew S.C."/>
            <person name="Tay M."/>
            <person name="Salido M.M."/>
            <person name="Teo J."/>
            <person name="Lauro F.M."/>
            <person name="Givskov M."/>
            <person name="Yang L."/>
        </authorList>
    </citation>
    <scope>NUCLEOTIDE SEQUENCE</scope>
    <source>
        <strain evidence="4">NUHP1</strain>
    </source>
</reference>
<dbReference type="eggNOG" id="COG2819">
    <property type="taxonomic scope" value="Bacteria"/>
</dbReference>
<dbReference type="PANTHER" id="PTHR40841:SF2">
    <property type="entry name" value="SIDEROPHORE-DEGRADING ESTERASE (EUROFUNG)"/>
    <property type="match status" value="1"/>
</dbReference>
<dbReference type="InterPro" id="IPR029058">
    <property type="entry name" value="AB_hydrolase_fold"/>
</dbReference>
<dbReference type="InterPro" id="IPR000801">
    <property type="entry name" value="Esterase-like"/>
</dbReference>
<dbReference type="KEGG" id="eao:BD94_1871"/>
<evidence type="ECO:0000313" key="4">
    <source>
        <dbReference type="EMBL" id="AIL45646.1"/>
    </source>
</evidence>